<dbReference type="CDD" id="cd07377">
    <property type="entry name" value="WHTH_GntR"/>
    <property type="match status" value="1"/>
</dbReference>
<dbReference type="SUPFAM" id="SSF46785">
    <property type="entry name" value="Winged helix' DNA-binding domain"/>
    <property type="match status" value="1"/>
</dbReference>
<dbReference type="InterPro" id="IPR011711">
    <property type="entry name" value="GntR_C"/>
</dbReference>
<comment type="caution">
    <text evidence="5">The sequence shown here is derived from an EMBL/GenBank/DDBJ whole genome shotgun (WGS) entry which is preliminary data.</text>
</comment>
<sequence length="203" mass="22696">MSDQVYEGLKLAVISLELSPGQKVRDAELAEQFNVSRTPVREALKRLEDEGLVISTPGSLTRISEINTEEVKQTFVVAADLHALAAKLAVPSLKNDDYRSMEDANKHLKMALIQKDITAAIEADDAFHNVFLQASGNSEIINVLNRLLPKLRRLEYLKFDSFNGEHSVKDHENIIQAGKAKQHKQVVALIEQNWLSLGDQLIE</sequence>
<dbReference type="Gene3D" id="1.10.10.10">
    <property type="entry name" value="Winged helix-like DNA-binding domain superfamily/Winged helix DNA-binding domain"/>
    <property type="match status" value="1"/>
</dbReference>
<protein>
    <submittedName>
        <fullName evidence="5">GntR family transcriptional regulator</fullName>
    </submittedName>
</protein>
<evidence type="ECO:0000259" key="4">
    <source>
        <dbReference type="PROSITE" id="PS50949"/>
    </source>
</evidence>
<evidence type="ECO:0000256" key="1">
    <source>
        <dbReference type="ARBA" id="ARBA00023015"/>
    </source>
</evidence>
<dbReference type="SMART" id="SM00345">
    <property type="entry name" value="HTH_GNTR"/>
    <property type="match status" value="1"/>
</dbReference>
<dbReference type="InterPro" id="IPR036388">
    <property type="entry name" value="WH-like_DNA-bd_sf"/>
</dbReference>
<keyword evidence="6" id="KW-1185">Reference proteome</keyword>
<keyword evidence="3" id="KW-0804">Transcription</keyword>
<evidence type="ECO:0000313" key="6">
    <source>
        <dbReference type="Proteomes" id="UP000658382"/>
    </source>
</evidence>
<organism evidence="5 6">
    <name type="scientific">Lentibacillus kapialis</name>
    <dbReference type="NCBI Taxonomy" id="340214"/>
    <lineage>
        <taxon>Bacteria</taxon>
        <taxon>Bacillati</taxon>
        <taxon>Bacillota</taxon>
        <taxon>Bacilli</taxon>
        <taxon>Bacillales</taxon>
        <taxon>Bacillaceae</taxon>
        <taxon>Lentibacillus</taxon>
    </lineage>
</organism>
<gene>
    <name evidence="5" type="ORF">GCM10007063_28400</name>
</gene>
<reference evidence="5" key="2">
    <citation type="submission" date="2020-09" db="EMBL/GenBank/DDBJ databases">
        <authorList>
            <person name="Sun Q."/>
            <person name="Ohkuma M."/>
        </authorList>
    </citation>
    <scope>NUCLEOTIDE SEQUENCE</scope>
    <source>
        <strain evidence="5">JCM 12580</strain>
    </source>
</reference>
<evidence type="ECO:0000313" key="5">
    <source>
        <dbReference type="EMBL" id="GGK04388.1"/>
    </source>
</evidence>
<dbReference type="PRINTS" id="PR00035">
    <property type="entry name" value="HTHGNTR"/>
</dbReference>
<dbReference type="PANTHER" id="PTHR43537">
    <property type="entry name" value="TRANSCRIPTIONAL REGULATOR, GNTR FAMILY"/>
    <property type="match status" value="1"/>
</dbReference>
<proteinExistence type="predicted"/>
<dbReference type="Gene3D" id="1.20.120.530">
    <property type="entry name" value="GntR ligand-binding domain-like"/>
    <property type="match status" value="1"/>
</dbReference>
<dbReference type="AlphaFoldDB" id="A0A917V0A3"/>
<dbReference type="Pfam" id="PF00392">
    <property type="entry name" value="GntR"/>
    <property type="match status" value="1"/>
</dbReference>
<dbReference type="InterPro" id="IPR036390">
    <property type="entry name" value="WH_DNA-bd_sf"/>
</dbReference>
<feature type="domain" description="HTH gntR-type" evidence="4">
    <location>
        <begin position="1"/>
        <end position="66"/>
    </location>
</feature>
<dbReference type="PROSITE" id="PS50949">
    <property type="entry name" value="HTH_GNTR"/>
    <property type="match status" value="1"/>
</dbReference>
<dbReference type="InterPro" id="IPR008920">
    <property type="entry name" value="TF_FadR/GntR_C"/>
</dbReference>
<evidence type="ECO:0000256" key="2">
    <source>
        <dbReference type="ARBA" id="ARBA00023125"/>
    </source>
</evidence>
<dbReference type="SUPFAM" id="SSF48008">
    <property type="entry name" value="GntR ligand-binding domain-like"/>
    <property type="match status" value="1"/>
</dbReference>
<accession>A0A917V0A3</accession>
<dbReference type="InterPro" id="IPR000524">
    <property type="entry name" value="Tscrpt_reg_HTH_GntR"/>
</dbReference>
<reference evidence="5" key="1">
    <citation type="journal article" date="2014" name="Int. J. Syst. Evol. Microbiol.">
        <title>Complete genome sequence of Corynebacterium casei LMG S-19264T (=DSM 44701T), isolated from a smear-ripened cheese.</title>
        <authorList>
            <consortium name="US DOE Joint Genome Institute (JGI-PGF)"/>
            <person name="Walter F."/>
            <person name="Albersmeier A."/>
            <person name="Kalinowski J."/>
            <person name="Ruckert C."/>
        </authorList>
    </citation>
    <scope>NUCLEOTIDE SEQUENCE</scope>
    <source>
        <strain evidence="5">JCM 12580</strain>
    </source>
</reference>
<name>A0A917V0A3_9BACI</name>
<dbReference type="Proteomes" id="UP000658382">
    <property type="component" value="Unassembled WGS sequence"/>
</dbReference>
<dbReference type="GO" id="GO:0003677">
    <property type="term" value="F:DNA binding"/>
    <property type="evidence" value="ECO:0007669"/>
    <property type="project" value="UniProtKB-KW"/>
</dbReference>
<dbReference type="GO" id="GO:0003700">
    <property type="term" value="F:DNA-binding transcription factor activity"/>
    <property type="evidence" value="ECO:0007669"/>
    <property type="project" value="InterPro"/>
</dbReference>
<evidence type="ECO:0000256" key="3">
    <source>
        <dbReference type="ARBA" id="ARBA00023163"/>
    </source>
</evidence>
<keyword evidence="2" id="KW-0238">DNA-binding</keyword>
<dbReference type="EMBL" id="BMNQ01000053">
    <property type="protein sequence ID" value="GGK04388.1"/>
    <property type="molecule type" value="Genomic_DNA"/>
</dbReference>
<dbReference type="PANTHER" id="PTHR43537:SF5">
    <property type="entry name" value="UXU OPERON TRANSCRIPTIONAL REGULATOR"/>
    <property type="match status" value="1"/>
</dbReference>
<keyword evidence="1" id="KW-0805">Transcription regulation</keyword>
<dbReference type="Pfam" id="PF07729">
    <property type="entry name" value="FCD"/>
    <property type="match status" value="1"/>
</dbReference>